<sequence length="238" mass="26584">MSWAARLQKPMRVAINRNMTSAAAHKIVGDRIRKERDDLIQSGAASAQYVRRVDGKLGLPEEAAKLNGGNVTYVFNTIGRATVWALEELRKRSPAHSGAFRKSWAVLVDGKGWTDAPGKIPMGSEVWIVNTMPYARKIEVGGQRISVPPGIVEAVRRPLMNRFKRIRAQRAFKPLQGGRDARGEPVPYILRSAGIASGISWDKKEKKWTQKHAAYVSRRADRQAGEQMLYPTLILTEK</sequence>
<dbReference type="RefSeq" id="WP_064776324.1">
    <property type="nucleotide sequence ID" value="NZ_LYUD01000124.1"/>
</dbReference>
<comment type="caution">
    <text evidence="1">The sequence shown here is derived from an EMBL/GenBank/DDBJ whole genome shotgun (WGS) entry which is preliminary data.</text>
</comment>
<reference evidence="1 2" key="1">
    <citation type="submission" date="2016-05" db="EMBL/GenBank/DDBJ databases">
        <title>Genome sequencing of Acetobacter pasteurianus strain SRCM100623.</title>
        <authorList>
            <person name="Song Y.R."/>
        </authorList>
    </citation>
    <scope>NUCLEOTIDE SEQUENCE [LARGE SCALE GENOMIC DNA]</scope>
    <source>
        <strain evidence="1 2">SRCM100623</strain>
    </source>
</reference>
<dbReference type="AlphaFoldDB" id="A0A1A0D136"/>
<organism evidence="1 2">
    <name type="scientific">Acetobacter pasteurianus</name>
    <name type="common">Acetobacter turbidans</name>
    <dbReference type="NCBI Taxonomy" id="438"/>
    <lineage>
        <taxon>Bacteria</taxon>
        <taxon>Pseudomonadati</taxon>
        <taxon>Pseudomonadota</taxon>
        <taxon>Alphaproteobacteria</taxon>
        <taxon>Acetobacterales</taxon>
        <taxon>Acetobacteraceae</taxon>
        <taxon>Acetobacter</taxon>
    </lineage>
</organism>
<accession>A0A1A0D136</accession>
<name>A0A1A0D136_ACEPA</name>
<dbReference type="PATRIC" id="fig|438.15.peg.2557"/>
<evidence type="ECO:0000313" key="1">
    <source>
        <dbReference type="EMBL" id="OAZ69008.1"/>
    </source>
</evidence>
<dbReference type="EMBL" id="LYUD01000124">
    <property type="protein sequence ID" value="OAZ69008.1"/>
    <property type="molecule type" value="Genomic_DNA"/>
</dbReference>
<dbReference type="OrthoDB" id="7303458at2"/>
<proteinExistence type="predicted"/>
<protein>
    <submittedName>
        <fullName evidence="1">Uncharacterized protein</fullName>
    </submittedName>
</protein>
<evidence type="ECO:0000313" key="2">
    <source>
        <dbReference type="Proteomes" id="UP000093796"/>
    </source>
</evidence>
<dbReference type="Proteomes" id="UP000093796">
    <property type="component" value="Unassembled WGS sequence"/>
</dbReference>
<gene>
    <name evidence="1" type="ORF">SRCM100623_02314</name>
</gene>